<sequence>MSMDSHQHLERLRIPVKDPESYNVILNLPHEVNNVDVIRHGRTARNEVFRMRGGINIKRNDGVTGTIYFKMDGNQLMFNMIVFVSFV</sequence>
<dbReference type="KEGG" id="crq:GCK72_016899"/>
<evidence type="ECO:0000313" key="2">
    <source>
        <dbReference type="Proteomes" id="UP000483820"/>
    </source>
</evidence>
<gene>
    <name evidence="1" type="ORF">GCK72_016899</name>
</gene>
<dbReference type="RefSeq" id="XP_053580673.1">
    <property type="nucleotide sequence ID" value="XM_053731760.1"/>
</dbReference>
<name>A0A6A5G5V0_CAERE</name>
<dbReference type="CTD" id="78776427"/>
<dbReference type="Proteomes" id="UP000483820">
    <property type="component" value="Chromosome V"/>
</dbReference>
<organism evidence="1 2">
    <name type="scientific">Caenorhabditis remanei</name>
    <name type="common">Caenorhabditis vulgaris</name>
    <dbReference type="NCBI Taxonomy" id="31234"/>
    <lineage>
        <taxon>Eukaryota</taxon>
        <taxon>Metazoa</taxon>
        <taxon>Ecdysozoa</taxon>
        <taxon>Nematoda</taxon>
        <taxon>Chromadorea</taxon>
        <taxon>Rhabditida</taxon>
        <taxon>Rhabditina</taxon>
        <taxon>Rhabditomorpha</taxon>
        <taxon>Rhabditoidea</taxon>
        <taxon>Rhabditidae</taxon>
        <taxon>Peloderinae</taxon>
        <taxon>Caenorhabditis</taxon>
    </lineage>
</organism>
<dbReference type="GeneID" id="78776427"/>
<proteinExistence type="predicted"/>
<reference evidence="1 2" key="1">
    <citation type="submission" date="2019-12" db="EMBL/GenBank/DDBJ databases">
        <title>Chromosome-level assembly of the Caenorhabditis remanei genome.</title>
        <authorList>
            <person name="Teterina A.A."/>
            <person name="Willis J.H."/>
            <person name="Phillips P.C."/>
        </authorList>
    </citation>
    <scope>NUCLEOTIDE SEQUENCE [LARGE SCALE GENOMIC DNA]</scope>
    <source>
        <strain evidence="1 2">PX506</strain>
        <tissue evidence="1">Whole organism</tissue>
    </source>
</reference>
<comment type="caution">
    <text evidence="1">The sequence shown here is derived from an EMBL/GenBank/DDBJ whole genome shotgun (WGS) entry which is preliminary data.</text>
</comment>
<accession>A0A6A5G5V0</accession>
<protein>
    <submittedName>
        <fullName evidence="1">Uncharacterized protein</fullName>
    </submittedName>
</protein>
<dbReference type="AlphaFoldDB" id="A0A6A5G5V0"/>
<dbReference type="EMBL" id="WUAV01000005">
    <property type="protein sequence ID" value="KAF1750350.1"/>
    <property type="molecule type" value="Genomic_DNA"/>
</dbReference>
<evidence type="ECO:0000313" key="1">
    <source>
        <dbReference type="EMBL" id="KAF1750350.1"/>
    </source>
</evidence>